<dbReference type="Proteomes" id="UP001623660">
    <property type="component" value="Unassembled WGS sequence"/>
</dbReference>
<dbReference type="RefSeq" id="WP_406793424.1">
    <property type="nucleotide sequence ID" value="NZ_JBJHZX010000028.1"/>
</dbReference>
<protein>
    <recommendedName>
        <fullName evidence="3">Transposase</fullName>
    </recommendedName>
</protein>
<evidence type="ECO:0000313" key="2">
    <source>
        <dbReference type="Proteomes" id="UP001623660"/>
    </source>
</evidence>
<reference evidence="1 2" key="1">
    <citation type="submission" date="2024-11" db="EMBL/GenBank/DDBJ databases">
        <authorList>
            <person name="Heng Y.C."/>
            <person name="Lim A.C.H."/>
            <person name="Lee J.K.Y."/>
            <person name="Kittelmann S."/>
        </authorList>
    </citation>
    <scope>NUCLEOTIDE SEQUENCE [LARGE SCALE GENOMIC DNA]</scope>
    <source>
        <strain evidence="1 2">WILCCON 0269</strain>
    </source>
</reference>
<name>A0ABW8SNE9_9CLOT</name>
<gene>
    <name evidence="1" type="ORF">ACJDU8_17400</name>
</gene>
<proteinExistence type="predicted"/>
<keyword evidence="2" id="KW-1185">Reference proteome</keyword>
<organism evidence="1 2">
    <name type="scientific">Candidatus Clostridium eludens</name>
    <dbReference type="NCBI Taxonomy" id="3381663"/>
    <lineage>
        <taxon>Bacteria</taxon>
        <taxon>Bacillati</taxon>
        <taxon>Bacillota</taxon>
        <taxon>Clostridia</taxon>
        <taxon>Eubacteriales</taxon>
        <taxon>Clostridiaceae</taxon>
        <taxon>Clostridium</taxon>
    </lineage>
</organism>
<dbReference type="EMBL" id="JBJHZX010000028">
    <property type="protein sequence ID" value="MFL0197321.1"/>
    <property type="molecule type" value="Genomic_DNA"/>
</dbReference>
<accession>A0ABW8SNE9</accession>
<evidence type="ECO:0008006" key="3">
    <source>
        <dbReference type="Google" id="ProtNLM"/>
    </source>
</evidence>
<sequence length="54" mass="6888">MRDKEFVKLQRENKKLRELLKEGLELIEGYREKAKRWESMYNQLNRYCRFKYND</sequence>
<evidence type="ECO:0000313" key="1">
    <source>
        <dbReference type="EMBL" id="MFL0197321.1"/>
    </source>
</evidence>
<comment type="caution">
    <text evidence="1">The sequence shown here is derived from an EMBL/GenBank/DDBJ whole genome shotgun (WGS) entry which is preliminary data.</text>
</comment>